<accession>A0A0H4X7J2</accession>
<keyword evidence="2" id="KW-1185">Reference proteome</keyword>
<dbReference type="PATRIC" id="fig|1297742.4.peg.775"/>
<dbReference type="STRING" id="1297742.A176_000759"/>
<evidence type="ECO:0000313" key="2">
    <source>
        <dbReference type="Proteomes" id="UP000009026"/>
    </source>
</evidence>
<dbReference type="AlphaFoldDB" id="A0A0H4X7J2"/>
<protein>
    <submittedName>
        <fullName evidence="1">Uncharacterized protein</fullName>
    </submittedName>
</protein>
<dbReference type="EMBL" id="CP012109">
    <property type="protein sequence ID" value="AKQ63847.1"/>
    <property type="molecule type" value="Genomic_DNA"/>
</dbReference>
<sequence length="140" mass="15628">MLSTGLAGPCCCLRIRINEHLLIDLVREFERPMAIREGSPSIAGAYTWLAYDEATHHPLQHVHHNDGIPVLTCGDCGFSGCWPLECRIEVREDRVVWCDFANPQRGPNSAAGEWSYVGFGPFEFERQAYEHALQALIAGS</sequence>
<dbReference type="eggNOG" id="ENOG50336QZ">
    <property type="taxonomic scope" value="Bacteria"/>
</dbReference>
<gene>
    <name evidence="1" type="ORF">A176_000759</name>
</gene>
<name>A0A0H4X7J2_9BACT</name>
<evidence type="ECO:0000313" key="1">
    <source>
        <dbReference type="EMBL" id="AKQ63847.1"/>
    </source>
</evidence>
<organism evidence="1 2">
    <name type="scientific">Pseudomyxococcus hansupus</name>
    <dbReference type="NCBI Taxonomy" id="1297742"/>
    <lineage>
        <taxon>Bacteria</taxon>
        <taxon>Pseudomonadati</taxon>
        <taxon>Myxococcota</taxon>
        <taxon>Myxococcia</taxon>
        <taxon>Myxococcales</taxon>
        <taxon>Cystobacterineae</taxon>
        <taxon>Myxococcaceae</taxon>
        <taxon>Pseudomyxococcus</taxon>
    </lineage>
</organism>
<reference evidence="1 2" key="1">
    <citation type="journal article" date="2016" name="PLoS ONE">
        <title>Complete Genome Sequence and Comparative Genomics of a Novel Myxobacterium Myxococcus hansupus.</title>
        <authorList>
            <person name="Sharma G."/>
            <person name="Narwani T."/>
            <person name="Subramanian S."/>
        </authorList>
    </citation>
    <scope>NUCLEOTIDE SEQUENCE [LARGE SCALE GENOMIC DNA]</scope>
    <source>
        <strain evidence="2">mixupus</strain>
    </source>
</reference>
<proteinExistence type="predicted"/>
<dbReference type="Proteomes" id="UP000009026">
    <property type="component" value="Chromosome"/>
</dbReference>
<dbReference type="KEGG" id="mym:A176_000759"/>